<reference evidence="3" key="1">
    <citation type="submission" date="2018-05" db="EMBL/GenBank/DDBJ databases">
        <authorList>
            <person name="Du Z."/>
            <person name="Wang X."/>
        </authorList>
    </citation>
    <scope>NUCLEOTIDE SEQUENCE [LARGE SCALE GENOMIC DNA]</scope>
    <source>
        <strain evidence="3">CQN31</strain>
    </source>
</reference>
<sequence length="246" mass="25880">MCWSEAASVGMVALGAGATVWTLRRGDPPAVPAAVAWFTLMEGLQVAGYAVVDQCGSPVNQSVTLLSYLHIAFQPLFINAFAMALIAGGVSAWMRSAVHVIGGASAAVMLLQLYPFEWAGPCRAGTALCGAALCTVSGDWHLAWDIPFNALVPPIPLFAGSVWTFPSYMIAVFIVPLAYGAWRFVLFHALLGPILASLLTGNPNEIAAIWCLFSIGLVSVGVIPPLRRAVFGVPAMALPSRLAGRL</sequence>
<feature type="transmembrane region" description="Helical" evidence="1">
    <location>
        <begin position="30"/>
        <end position="51"/>
    </location>
</feature>
<feature type="transmembrane region" description="Helical" evidence="1">
    <location>
        <begin position="184"/>
        <end position="201"/>
    </location>
</feature>
<feature type="transmembrane region" description="Helical" evidence="1">
    <location>
        <begin position="6"/>
        <end position="23"/>
    </location>
</feature>
<feature type="transmembrane region" description="Helical" evidence="1">
    <location>
        <begin position="207"/>
        <end position="226"/>
    </location>
</feature>
<keyword evidence="1" id="KW-0472">Membrane</keyword>
<comment type="caution">
    <text evidence="2">The sequence shown here is derived from an EMBL/GenBank/DDBJ whole genome shotgun (WGS) entry which is preliminary data.</text>
</comment>
<dbReference type="AlphaFoldDB" id="A0A317FCP9"/>
<dbReference type="OrthoDB" id="8548427at2"/>
<name>A0A317FCP9_9PROT</name>
<evidence type="ECO:0000313" key="3">
    <source>
        <dbReference type="Proteomes" id="UP000245765"/>
    </source>
</evidence>
<gene>
    <name evidence="2" type="ORF">DFH01_13860</name>
</gene>
<protein>
    <submittedName>
        <fullName evidence="2">Uncharacterized protein</fullName>
    </submittedName>
</protein>
<accession>A0A317FCP9</accession>
<dbReference type="Proteomes" id="UP000245765">
    <property type="component" value="Unassembled WGS sequence"/>
</dbReference>
<feature type="transmembrane region" description="Helical" evidence="1">
    <location>
        <begin position="155"/>
        <end position="177"/>
    </location>
</feature>
<feature type="transmembrane region" description="Helical" evidence="1">
    <location>
        <begin position="71"/>
        <end position="90"/>
    </location>
</feature>
<organism evidence="2 3">
    <name type="scientific">Falsiroseomonas bella</name>
    <dbReference type="NCBI Taxonomy" id="2184016"/>
    <lineage>
        <taxon>Bacteria</taxon>
        <taxon>Pseudomonadati</taxon>
        <taxon>Pseudomonadota</taxon>
        <taxon>Alphaproteobacteria</taxon>
        <taxon>Acetobacterales</taxon>
        <taxon>Roseomonadaceae</taxon>
        <taxon>Falsiroseomonas</taxon>
    </lineage>
</organism>
<feature type="transmembrane region" description="Helical" evidence="1">
    <location>
        <begin position="97"/>
        <end position="114"/>
    </location>
</feature>
<keyword evidence="3" id="KW-1185">Reference proteome</keyword>
<keyword evidence="1" id="KW-0812">Transmembrane</keyword>
<evidence type="ECO:0000313" key="2">
    <source>
        <dbReference type="EMBL" id="PWS36263.1"/>
    </source>
</evidence>
<dbReference type="EMBL" id="QGNA01000003">
    <property type="protein sequence ID" value="PWS36263.1"/>
    <property type="molecule type" value="Genomic_DNA"/>
</dbReference>
<evidence type="ECO:0000256" key="1">
    <source>
        <dbReference type="SAM" id="Phobius"/>
    </source>
</evidence>
<keyword evidence="1" id="KW-1133">Transmembrane helix</keyword>
<proteinExistence type="predicted"/>
<dbReference type="RefSeq" id="WP_109871057.1">
    <property type="nucleotide sequence ID" value="NZ_QGNA01000003.1"/>
</dbReference>
<dbReference type="InterPro" id="IPR043912">
    <property type="entry name" value="DUF5765"/>
</dbReference>
<dbReference type="Pfam" id="PF19069">
    <property type="entry name" value="DUF5765"/>
    <property type="match status" value="1"/>
</dbReference>